<evidence type="ECO:0000313" key="4">
    <source>
        <dbReference type="Proteomes" id="UP000199041"/>
    </source>
</evidence>
<organism evidence="3 4">
    <name type="scientific">Arachidicoccus rhizosphaerae</name>
    <dbReference type="NCBI Taxonomy" id="551991"/>
    <lineage>
        <taxon>Bacteria</taxon>
        <taxon>Pseudomonadati</taxon>
        <taxon>Bacteroidota</taxon>
        <taxon>Chitinophagia</taxon>
        <taxon>Chitinophagales</taxon>
        <taxon>Chitinophagaceae</taxon>
        <taxon>Arachidicoccus</taxon>
    </lineage>
</organism>
<dbReference type="Proteomes" id="UP000199041">
    <property type="component" value="Unassembled WGS sequence"/>
</dbReference>
<dbReference type="AlphaFoldDB" id="A0A1H4BH90"/>
<protein>
    <submittedName>
        <fullName evidence="3">GHKL domain-containing protein</fullName>
    </submittedName>
</protein>
<dbReference type="PANTHER" id="PTHR34220">
    <property type="entry name" value="SENSOR HISTIDINE KINASE YPDA"/>
    <property type="match status" value="1"/>
</dbReference>
<proteinExistence type="predicted"/>
<feature type="transmembrane region" description="Helical" evidence="1">
    <location>
        <begin position="129"/>
        <end position="149"/>
    </location>
</feature>
<dbReference type="Gene3D" id="3.30.565.10">
    <property type="entry name" value="Histidine kinase-like ATPase, C-terminal domain"/>
    <property type="match status" value="1"/>
</dbReference>
<dbReference type="GO" id="GO:0016020">
    <property type="term" value="C:membrane"/>
    <property type="evidence" value="ECO:0007669"/>
    <property type="project" value="InterPro"/>
</dbReference>
<feature type="transmembrane region" description="Helical" evidence="1">
    <location>
        <begin position="28"/>
        <end position="48"/>
    </location>
</feature>
<dbReference type="GO" id="GO:0000155">
    <property type="term" value="F:phosphorelay sensor kinase activity"/>
    <property type="evidence" value="ECO:0007669"/>
    <property type="project" value="InterPro"/>
</dbReference>
<dbReference type="InterPro" id="IPR050640">
    <property type="entry name" value="Bact_2-comp_sensor_kinase"/>
</dbReference>
<keyword evidence="1" id="KW-0812">Transmembrane</keyword>
<dbReference type="EMBL" id="FNQY01000021">
    <property type="protein sequence ID" value="SEA47501.1"/>
    <property type="molecule type" value="Genomic_DNA"/>
</dbReference>
<dbReference type="Pfam" id="PF06580">
    <property type="entry name" value="His_kinase"/>
    <property type="match status" value="1"/>
</dbReference>
<dbReference type="RefSeq" id="WP_091400132.1">
    <property type="nucleotide sequence ID" value="NZ_FNQY01000021.1"/>
</dbReference>
<gene>
    <name evidence="3" type="ORF">SAMN05192529_12143</name>
</gene>
<evidence type="ECO:0000313" key="3">
    <source>
        <dbReference type="EMBL" id="SEA47501.1"/>
    </source>
</evidence>
<evidence type="ECO:0000259" key="2">
    <source>
        <dbReference type="Pfam" id="PF06580"/>
    </source>
</evidence>
<feature type="transmembrane region" description="Helical" evidence="1">
    <location>
        <begin position="88"/>
        <end position="109"/>
    </location>
</feature>
<sequence length="361" mass="42147">MVQPHYQYTEKQKNEQIIRLIISKRFRVLRHALFLVMLFIFVYTAKQIPKAPGIFNNGRLFLIYFWFVAMIYTNIYVLVPRFFFKARYFLYLLLLTIMVVTTLLAISYIANTYMEAAQRYYPENSDMSIGTGIIITISIIFMTTTIKLFGRWTQDRETITELSNLTLQMELSELRNQINPHFLFNMLNNVKALIRIDPAKASTVILKLSDFLRYQLYENGDNKTTLSSELHFLSNLSELEKLRRDHLNIDLQTDIPLKAQNSIQLPPNLFTTFIENAIKYSADIQGRPERITIHITQKDQEQLHFICLNTHDLGNMPSRGKYGGLGLANIKRRLSLLYQDRHTLQITSTATEFLVDLTIPL</sequence>
<dbReference type="STRING" id="551991.SAMN05192529_12143"/>
<keyword evidence="4" id="KW-1185">Reference proteome</keyword>
<keyword evidence="1" id="KW-0472">Membrane</keyword>
<name>A0A1H4BH90_9BACT</name>
<dbReference type="PANTHER" id="PTHR34220:SF7">
    <property type="entry name" value="SENSOR HISTIDINE KINASE YPDA"/>
    <property type="match status" value="1"/>
</dbReference>
<dbReference type="OrthoDB" id="9792992at2"/>
<feature type="transmembrane region" description="Helical" evidence="1">
    <location>
        <begin position="60"/>
        <end position="79"/>
    </location>
</feature>
<evidence type="ECO:0000256" key="1">
    <source>
        <dbReference type="SAM" id="Phobius"/>
    </source>
</evidence>
<keyword evidence="1" id="KW-1133">Transmembrane helix</keyword>
<reference evidence="3 4" key="1">
    <citation type="submission" date="2016-10" db="EMBL/GenBank/DDBJ databases">
        <authorList>
            <person name="de Groot N.N."/>
        </authorList>
    </citation>
    <scope>NUCLEOTIDE SEQUENCE [LARGE SCALE GENOMIC DNA]</scope>
    <source>
        <strain evidence="3 4">Vu-144</strain>
    </source>
</reference>
<dbReference type="InterPro" id="IPR036890">
    <property type="entry name" value="HATPase_C_sf"/>
</dbReference>
<feature type="domain" description="Signal transduction histidine kinase internal region" evidence="2">
    <location>
        <begin position="169"/>
        <end position="244"/>
    </location>
</feature>
<dbReference type="InterPro" id="IPR010559">
    <property type="entry name" value="Sig_transdc_His_kin_internal"/>
</dbReference>
<accession>A0A1H4BH90</accession>